<sequence>MKQENARKFEFLVAGEQEIAHTKLFFFPVLSAATCIDNHLGVDQRRVHVPRRDSFMKADTSVDAI</sequence>
<name>A0A843VZ33_COLES</name>
<dbReference type="AlphaFoldDB" id="A0A843VZ33"/>
<reference evidence="1" key="1">
    <citation type="submission" date="2017-07" db="EMBL/GenBank/DDBJ databases">
        <title>Taro Niue Genome Assembly and Annotation.</title>
        <authorList>
            <person name="Atibalentja N."/>
            <person name="Keating K."/>
            <person name="Fields C.J."/>
        </authorList>
    </citation>
    <scope>NUCLEOTIDE SEQUENCE</scope>
    <source>
        <strain evidence="1">Niue_2</strain>
        <tissue evidence="1">Leaf</tissue>
    </source>
</reference>
<evidence type="ECO:0000313" key="1">
    <source>
        <dbReference type="EMBL" id="MQL96369.1"/>
    </source>
</evidence>
<accession>A0A843VZ33</accession>
<protein>
    <submittedName>
        <fullName evidence="1">Uncharacterized protein</fullName>
    </submittedName>
</protein>
<keyword evidence="2" id="KW-1185">Reference proteome</keyword>
<organism evidence="1 2">
    <name type="scientific">Colocasia esculenta</name>
    <name type="common">Wild taro</name>
    <name type="synonym">Arum esculentum</name>
    <dbReference type="NCBI Taxonomy" id="4460"/>
    <lineage>
        <taxon>Eukaryota</taxon>
        <taxon>Viridiplantae</taxon>
        <taxon>Streptophyta</taxon>
        <taxon>Embryophyta</taxon>
        <taxon>Tracheophyta</taxon>
        <taxon>Spermatophyta</taxon>
        <taxon>Magnoliopsida</taxon>
        <taxon>Liliopsida</taxon>
        <taxon>Araceae</taxon>
        <taxon>Aroideae</taxon>
        <taxon>Colocasieae</taxon>
        <taxon>Colocasia</taxon>
    </lineage>
</organism>
<gene>
    <name evidence="1" type="ORF">Taro_029041</name>
</gene>
<dbReference type="EMBL" id="NMUH01001910">
    <property type="protein sequence ID" value="MQL96369.1"/>
    <property type="molecule type" value="Genomic_DNA"/>
</dbReference>
<proteinExistence type="predicted"/>
<dbReference type="Proteomes" id="UP000652761">
    <property type="component" value="Unassembled WGS sequence"/>
</dbReference>
<evidence type="ECO:0000313" key="2">
    <source>
        <dbReference type="Proteomes" id="UP000652761"/>
    </source>
</evidence>
<feature type="non-terminal residue" evidence="1">
    <location>
        <position position="1"/>
    </location>
</feature>
<comment type="caution">
    <text evidence="1">The sequence shown here is derived from an EMBL/GenBank/DDBJ whole genome shotgun (WGS) entry which is preliminary data.</text>
</comment>